<dbReference type="InterPro" id="IPR001647">
    <property type="entry name" value="HTH_TetR"/>
</dbReference>
<feature type="signal peptide" evidence="5">
    <location>
        <begin position="1"/>
        <end position="28"/>
    </location>
</feature>
<feature type="chain" id="PRO_5038705593" evidence="5">
    <location>
        <begin position="29"/>
        <end position="213"/>
    </location>
</feature>
<evidence type="ECO:0000256" key="3">
    <source>
        <dbReference type="ARBA" id="ARBA00023163"/>
    </source>
</evidence>
<dbReference type="SUPFAM" id="SSF48498">
    <property type="entry name" value="Tetracyclin repressor-like, C-terminal domain"/>
    <property type="match status" value="1"/>
</dbReference>
<feature type="domain" description="HTH tetR-type" evidence="6">
    <location>
        <begin position="32"/>
        <end position="92"/>
    </location>
</feature>
<dbReference type="AlphaFoldDB" id="A0A316I3I0"/>
<dbReference type="InterPro" id="IPR025996">
    <property type="entry name" value="MT1864/Rv1816-like_C"/>
</dbReference>
<dbReference type="InterPro" id="IPR050109">
    <property type="entry name" value="HTH-type_TetR-like_transc_reg"/>
</dbReference>
<keyword evidence="5" id="KW-0732">Signal</keyword>
<dbReference type="Pfam" id="PF13305">
    <property type="entry name" value="TetR_C_33"/>
    <property type="match status" value="1"/>
</dbReference>
<evidence type="ECO:0000256" key="2">
    <source>
        <dbReference type="ARBA" id="ARBA00023125"/>
    </source>
</evidence>
<sequence length="213" mass="23218">MRKIFTKISITALALTPLANDISFWAMAVRSRLTTSKVVDAALELVDEQGVEGLTLAAVAARTGVATPSLYKHVASLADLRGHVGVRLLEEMAERFTRAVLGLAGDEAVAALMHAYRAYVNEHPKRYAAMPMDPLHDELQRAAGMKLMEIQLATLRGYGIEGSAAIHATRRLRVIVHGFASIESSGGFGLPEGLDDTYDQLIRMYLNDLRGTR</sequence>
<protein>
    <submittedName>
        <fullName evidence="7">TetR family transcriptional regulator</fullName>
    </submittedName>
</protein>
<dbReference type="PANTHER" id="PTHR30055:SF239">
    <property type="entry name" value="TRANSCRIPTIONAL REGULATORY PROTEIN"/>
    <property type="match status" value="1"/>
</dbReference>
<comment type="caution">
    <text evidence="7">The sequence shown here is derived from an EMBL/GenBank/DDBJ whole genome shotgun (WGS) entry which is preliminary data.</text>
</comment>
<evidence type="ECO:0000313" key="7">
    <source>
        <dbReference type="EMBL" id="PWK88031.1"/>
    </source>
</evidence>
<reference evidence="7 8" key="1">
    <citation type="submission" date="2018-05" db="EMBL/GenBank/DDBJ databases">
        <title>Genomic Encyclopedia of Type Strains, Phase IV (KMG-IV): sequencing the most valuable type-strain genomes for metagenomic binning, comparative biology and taxonomic classification.</title>
        <authorList>
            <person name="Goeker M."/>
        </authorList>
    </citation>
    <scope>NUCLEOTIDE SEQUENCE [LARGE SCALE GENOMIC DNA]</scope>
    <source>
        <strain evidence="7 8">DSM 45480</strain>
    </source>
</reference>
<keyword evidence="2 4" id="KW-0238">DNA-binding</keyword>
<dbReference type="Gene3D" id="1.10.357.10">
    <property type="entry name" value="Tetracycline Repressor, domain 2"/>
    <property type="match status" value="1"/>
</dbReference>
<dbReference type="PANTHER" id="PTHR30055">
    <property type="entry name" value="HTH-TYPE TRANSCRIPTIONAL REGULATOR RUTR"/>
    <property type="match status" value="1"/>
</dbReference>
<keyword evidence="3" id="KW-0804">Transcription</keyword>
<dbReference type="GO" id="GO:0000976">
    <property type="term" value="F:transcription cis-regulatory region binding"/>
    <property type="evidence" value="ECO:0007669"/>
    <property type="project" value="TreeGrafter"/>
</dbReference>
<dbReference type="EMBL" id="QGHB01000003">
    <property type="protein sequence ID" value="PWK88031.1"/>
    <property type="molecule type" value="Genomic_DNA"/>
</dbReference>
<dbReference type="PRINTS" id="PR00455">
    <property type="entry name" value="HTHTETR"/>
</dbReference>
<dbReference type="InterPro" id="IPR009057">
    <property type="entry name" value="Homeodomain-like_sf"/>
</dbReference>
<evidence type="ECO:0000256" key="5">
    <source>
        <dbReference type="SAM" id="SignalP"/>
    </source>
</evidence>
<dbReference type="Proteomes" id="UP000246005">
    <property type="component" value="Unassembled WGS sequence"/>
</dbReference>
<dbReference type="Pfam" id="PF00440">
    <property type="entry name" value="TetR_N"/>
    <property type="match status" value="1"/>
</dbReference>
<dbReference type="Gene3D" id="1.10.10.60">
    <property type="entry name" value="Homeodomain-like"/>
    <property type="match status" value="1"/>
</dbReference>
<evidence type="ECO:0000256" key="1">
    <source>
        <dbReference type="ARBA" id="ARBA00023015"/>
    </source>
</evidence>
<feature type="DNA-binding region" description="H-T-H motif" evidence="4">
    <location>
        <begin position="55"/>
        <end position="74"/>
    </location>
</feature>
<evidence type="ECO:0000256" key="4">
    <source>
        <dbReference type="PROSITE-ProRule" id="PRU00335"/>
    </source>
</evidence>
<dbReference type="InterPro" id="IPR036271">
    <property type="entry name" value="Tet_transcr_reg_TetR-rel_C_sf"/>
</dbReference>
<accession>A0A316I3I0</accession>
<evidence type="ECO:0000313" key="8">
    <source>
        <dbReference type="Proteomes" id="UP000246005"/>
    </source>
</evidence>
<proteinExistence type="predicted"/>
<dbReference type="GO" id="GO:0003700">
    <property type="term" value="F:DNA-binding transcription factor activity"/>
    <property type="evidence" value="ECO:0007669"/>
    <property type="project" value="TreeGrafter"/>
</dbReference>
<gene>
    <name evidence="7" type="ORF">C8D88_103227</name>
</gene>
<dbReference type="PROSITE" id="PS50977">
    <property type="entry name" value="HTH_TETR_2"/>
    <property type="match status" value="1"/>
</dbReference>
<dbReference type="SUPFAM" id="SSF46689">
    <property type="entry name" value="Homeodomain-like"/>
    <property type="match status" value="1"/>
</dbReference>
<keyword evidence="1" id="KW-0805">Transcription regulation</keyword>
<name>A0A316I3I0_9PSEU</name>
<evidence type="ECO:0000259" key="6">
    <source>
        <dbReference type="PROSITE" id="PS50977"/>
    </source>
</evidence>
<organism evidence="7 8">
    <name type="scientific">Lentzea atacamensis</name>
    <dbReference type="NCBI Taxonomy" id="531938"/>
    <lineage>
        <taxon>Bacteria</taxon>
        <taxon>Bacillati</taxon>
        <taxon>Actinomycetota</taxon>
        <taxon>Actinomycetes</taxon>
        <taxon>Pseudonocardiales</taxon>
        <taxon>Pseudonocardiaceae</taxon>
        <taxon>Lentzea</taxon>
    </lineage>
</organism>